<reference evidence="2 3" key="1">
    <citation type="submission" date="2020-08" db="EMBL/GenBank/DDBJ databases">
        <title>Above-ground endophytic microbial communities from plants in different locations in the United States.</title>
        <authorList>
            <person name="Frank C."/>
        </authorList>
    </citation>
    <scope>NUCLEOTIDE SEQUENCE [LARGE SCALE GENOMIC DNA]</scope>
    <source>
        <strain evidence="2 3">WP4_2_2</strain>
    </source>
</reference>
<comment type="caution">
    <text evidence="2">The sequence shown here is derived from an EMBL/GenBank/DDBJ whole genome shotgun (WGS) entry which is preliminary data.</text>
</comment>
<dbReference type="AlphaFoldDB" id="A0A7W9U379"/>
<sequence>MPVELPYPQRETAAPKAPRPIIWLMIFLIILAIGMITMLLTWPKDQPTYTPWFWVRLLLLPALAGSLAFGFRQLYYEQESKRYEAKNMQLAADRAEAIQFAREPLSIVSSAYLSALGGSDVAIEIAKKAQALQSQKSAVGSAVVRHTRLERIGNLSEGDRYEACFVELLERMDETLSVLPERVPLEVYLQIPHDADWDDIQAQWSCCWSEFGYRPVEAAPLSNEEGVMALDAWLDIEGGPALEKFALFVAVQLDSSPRPNGAEAATALLFGWAPLVMRKGLTSKAFLHRPVDARDDTVRDALERALIWGDAEAGQVHDLWQAGLERADKAALLDASSDLESGVSEGEGFPGVHDIDVAIGDAGIDAAWLAIALAAEHAVLTAKSQVMASRERSLRLAVIQPAGVSQEAKQ</sequence>
<dbReference type="Proteomes" id="UP000571554">
    <property type="component" value="Unassembled WGS sequence"/>
</dbReference>
<keyword evidence="1" id="KW-0812">Transmembrane</keyword>
<name>A0A7W9U379_9BURK</name>
<feature type="transmembrane region" description="Helical" evidence="1">
    <location>
        <begin position="52"/>
        <end position="71"/>
    </location>
</feature>
<dbReference type="RefSeq" id="WP_183731061.1">
    <property type="nucleotide sequence ID" value="NZ_JACHBW010000023.1"/>
</dbReference>
<evidence type="ECO:0000256" key="1">
    <source>
        <dbReference type="SAM" id="Phobius"/>
    </source>
</evidence>
<proteinExistence type="predicted"/>
<organism evidence="2 3">
    <name type="scientific">Paraburkholderia bannensis</name>
    <dbReference type="NCBI Taxonomy" id="765414"/>
    <lineage>
        <taxon>Bacteria</taxon>
        <taxon>Pseudomonadati</taxon>
        <taxon>Pseudomonadota</taxon>
        <taxon>Betaproteobacteria</taxon>
        <taxon>Burkholderiales</taxon>
        <taxon>Burkholderiaceae</taxon>
        <taxon>Paraburkholderia</taxon>
    </lineage>
</organism>
<keyword evidence="1" id="KW-1133">Transmembrane helix</keyword>
<gene>
    <name evidence="2" type="ORF">F4827_006088</name>
</gene>
<evidence type="ECO:0000313" key="2">
    <source>
        <dbReference type="EMBL" id="MBB6106217.1"/>
    </source>
</evidence>
<protein>
    <submittedName>
        <fullName evidence="2">Uncharacterized protein</fullName>
    </submittedName>
</protein>
<evidence type="ECO:0000313" key="3">
    <source>
        <dbReference type="Proteomes" id="UP000571554"/>
    </source>
</evidence>
<feature type="transmembrane region" description="Helical" evidence="1">
    <location>
        <begin position="21"/>
        <end position="40"/>
    </location>
</feature>
<accession>A0A7W9U379</accession>
<dbReference type="EMBL" id="JACHBW010000023">
    <property type="protein sequence ID" value="MBB6106217.1"/>
    <property type="molecule type" value="Genomic_DNA"/>
</dbReference>
<keyword evidence="1" id="KW-0472">Membrane</keyword>
<keyword evidence="3" id="KW-1185">Reference proteome</keyword>